<evidence type="ECO:0000256" key="1">
    <source>
        <dbReference type="SAM" id="SignalP"/>
    </source>
</evidence>
<keyword evidence="1" id="KW-0732">Signal</keyword>
<gene>
    <name evidence="2" type="ORF">KK083_02845</name>
</gene>
<proteinExistence type="predicted"/>
<reference evidence="2 3" key="1">
    <citation type="submission" date="2021-05" db="EMBL/GenBank/DDBJ databases">
        <title>A Polyphasic approach of four new species of the genus Ohtaekwangia: Ohtaekwangia histidinii sp. nov., Ohtaekwangia cretensis sp. nov., Ohtaekwangia indiensis sp. nov., Ohtaekwangia reichenbachii sp. nov. from diverse environment.</title>
        <authorList>
            <person name="Octaviana S."/>
        </authorList>
    </citation>
    <scope>NUCLEOTIDE SEQUENCE [LARGE SCALE GENOMIC DNA]</scope>
    <source>
        <strain evidence="2 3">PWU4</strain>
    </source>
</reference>
<accession>A0AAP2GH90</accession>
<keyword evidence="3" id="KW-1185">Reference proteome</keyword>
<dbReference type="EMBL" id="JAHESF010000002">
    <property type="protein sequence ID" value="MBT1695799.1"/>
    <property type="molecule type" value="Genomic_DNA"/>
</dbReference>
<dbReference type="Proteomes" id="UP001319200">
    <property type="component" value="Unassembled WGS sequence"/>
</dbReference>
<comment type="caution">
    <text evidence="2">The sequence shown here is derived from an EMBL/GenBank/DDBJ whole genome shotgun (WGS) entry which is preliminary data.</text>
</comment>
<feature type="signal peptide" evidence="1">
    <location>
        <begin position="1"/>
        <end position="22"/>
    </location>
</feature>
<organism evidence="2 3">
    <name type="scientific">Chryseosolibacter histidini</name>
    <dbReference type="NCBI Taxonomy" id="2782349"/>
    <lineage>
        <taxon>Bacteria</taxon>
        <taxon>Pseudomonadati</taxon>
        <taxon>Bacteroidota</taxon>
        <taxon>Cytophagia</taxon>
        <taxon>Cytophagales</taxon>
        <taxon>Chryseotaleaceae</taxon>
        <taxon>Chryseosolibacter</taxon>
    </lineage>
</organism>
<sequence length="196" mass="22740">MKSILRSSRLFLLLFIVQQATAQQGIVKYQSFAIDNKEVVWAQVYHFEEPVATQSARLFEHLKRKVWITDIHYEGTDIIADLVQYRPDYKRYGGKFMNTSMIIRTGKWAGKVRISFKEGKYRVILYGLTYEAKQSATGSGKATIEQHDVSGTLNEFVLNDLRNGFRKNRLKNLDILHFSFKDSFTLTVDQVISSDW</sequence>
<name>A0AAP2GH90_9BACT</name>
<protein>
    <recommendedName>
        <fullName evidence="4">DUF4468 domain-containing protein</fullName>
    </recommendedName>
</protein>
<evidence type="ECO:0000313" key="2">
    <source>
        <dbReference type="EMBL" id="MBT1695799.1"/>
    </source>
</evidence>
<dbReference type="AlphaFoldDB" id="A0AAP2GH90"/>
<feature type="chain" id="PRO_5042927579" description="DUF4468 domain-containing protein" evidence="1">
    <location>
        <begin position="23"/>
        <end position="196"/>
    </location>
</feature>
<dbReference type="RefSeq" id="WP_254160478.1">
    <property type="nucleotide sequence ID" value="NZ_JAHESF010000002.1"/>
</dbReference>
<evidence type="ECO:0008006" key="4">
    <source>
        <dbReference type="Google" id="ProtNLM"/>
    </source>
</evidence>
<evidence type="ECO:0000313" key="3">
    <source>
        <dbReference type="Proteomes" id="UP001319200"/>
    </source>
</evidence>